<keyword evidence="1" id="KW-0694">RNA-binding</keyword>
<protein>
    <recommendedName>
        <fullName evidence="3">RRM domain-containing protein</fullName>
    </recommendedName>
</protein>
<dbReference type="Proteomes" id="UP001353858">
    <property type="component" value="Unassembled WGS sequence"/>
</dbReference>
<accession>A0AAN7P8N9</accession>
<dbReference type="Gene3D" id="3.30.70.330">
    <property type="match status" value="1"/>
</dbReference>
<evidence type="ECO:0000259" key="3">
    <source>
        <dbReference type="SMART" id="SM00360"/>
    </source>
</evidence>
<dbReference type="SMART" id="SM00360">
    <property type="entry name" value="RRM"/>
    <property type="match status" value="1"/>
</dbReference>
<evidence type="ECO:0000256" key="2">
    <source>
        <dbReference type="SAM" id="MobiDB-lite"/>
    </source>
</evidence>
<dbReference type="GO" id="GO:0003723">
    <property type="term" value="F:RNA binding"/>
    <property type="evidence" value="ECO:0007669"/>
    <property type="project" value="UniProtKB-KW"/>
</dbReference>
<evidence type="ECO:0000313" key="4">
    <source>
        <dbReference type="EMBL" id="KAK4879552.1"/>
    </source>
</evidence>
<evidence type="ECO:0000256" key="1">
    <source>
        <dbReference type="ARBA" id="ARBA00022884"/>
    </source>
</evidence>
<reference evidence="5" key="1">
    <citation type="submission" date="2023-01" db="EMBL/GenBank/DDBJ databases">
        <title>Key to firefly adult light organ development and bioluminescence: homeobox transcription factors regulate luciferase expression and transportation to peroxisome.</title>
        <authorList>
            <person name="Fu X."/>
        </authorList>
    </citation>
    <scope>NUCLEOTIDE SEQUENCE [LARGE SCALE GENOMIC DNA]</scope>
</reference>
<dbReference type="AlphaFoldDB" id="A0AAN7P8N9"/>
<name>A0AAN7P8N9_9COLE</name>
<dbReference type="SUPFAM" id="SSF54928">
    <property type="entry name" value="RNA-binding domain, RBD"/>
    <property type="match status" value="1"/>
</dbReference>
<dbReference type="PANTHER" id="PTHR22014">
    <property type="entry name" value="RNA-BINDING PROTEIN 33"/>
    <property type="match status" value="1"/>
</dbReference>
<dbReference type="PANTHER" id="PTHR22014:SF2">
    <property type="entry name" value="RNA-BINDING PROTEIN 33"/>
    <property type="match status" value="1"/>
</dbReference>
<keyword evidence="5" id="KW-1185">Reference proteome</keyword>
<feature type="region of interest" description="Disordered" evidence="2">
    <location>
        <begin position="664"/>
        <end position="691"/>
    </location>
</feature>
<sequence length="778" mass="88693">MSETDPEAMLLENIEGKYGDGSDYDDLGNADEDALLADDAEFLTIRHSHLYDDTNEELDHEPEEADTEDVLDLEAQDVELDEDLEEKNAQLSQSANSLSQTDLENSILNDSIDNREREDKFKNEREVHSAKSYPIPNSLDQVQVLTSSVPTIRNNLKRNMNQFKNRGRGGNHSSRNAQNQTVLINPHFKGHVKINNNARLAWDARQRINQKNNQVGRIAPFMQNRNPNQNIAPIQPWIGNNSNNNHRGPTPNLPQFQQQQLPPQYQPQIPHAPQVPVWNQYQPNSFNEVPPQMPINNNQVLFMQPIPQNVYPNQQMQPQFNQPPPQFGPYNTSIVYSNSIQNSGFGNNQFIPPSNQFNHQMESSYMDYSALQQNQYPNVSVNSNQFNHQVNPFNNNNRVIRQKSNFAHSQKMNKRKPDSSEVKRKKRNLTSTNLHEVHTVESCDTTVKEERHVQQDEEDEETRQYRLKIEEQKRKREEIFKLKEERRLKAIQNGSASDTVTVNTEPVQLQKPIIQKKKMQNIRPNQPARQGTGPIWMQQQATTRSEQVCNSNININTSNDESNYDKLHLASFLANRKILTKDQSLIDTSIVVMTNLSAGTTEIKLRKMCQGIGDIKKLQMSLKERQATIQFNSVASAHAFFKKYQRTMLDLSMIQVSLKPISTAMSDSQETGPSSSKRAKKDSNRGYWTNPLTGKELPDFLYNSDNDVADPTFTLDSDEEFAGPDSDDDELEVEANNFNDVGNSDDILQTPEALAVVAESNVLQEAPLLWGVSSVENL</sequence>
<feature type="compositionally biased region" description="Polar residues" evidence="2">
    <location>
        <begin position="664"/>
        <end position="676"/>
    </location>
</feature>
<dbReference type="Pfam" id="PF00076">
    <property type="entry name" value="RRM_1"/>
    <property type="match status" value="1"/>
</dbReference>
<feature type="compositionally biased region" description="Basic and acidic residues" evidence="2">
    <location>
        <begin position="435"/>
        <end position="455"/>
    </location>
</feature>
<dbReference type="InterPro" id="IPR039878">
    <property type="entry name" value="RBM33"/>
</dbReference>
<dbReference type="InterPro" id="IPR035979">
    <property type="entry name" value="RBD_domain_sf"/>
</dbReference>
<feature type="compositionally biased region" description="Polar residues" evidence="2">
    <location>
        <begin position="101"/>
        <end position="111"/>
    </location>
</feature>
<proteinExistence type="predicted"/>
<feature type="region of interest" description="Disordered" evidence="2">
    <location>
        <begin position="404"/>
        <end position="462"/>
    </location>
</feature>
<feature type="compositionally biased region" description="Basic and acidic residues" evidence="2">
    <location>
        <begin position="112"/>
        <end position="129"/>
    </location>
</feature>
<dbReference type="InterPro" id="IPR012677">
    <property type="entry name" value="Nucleotide-bd_a/b_plait_sf"/>
</dbReference>
<dbReference type="CDD" id="cd00590">
    <property type="entry name" value="RRM_SF"/>
    <property type="match status" value="1"/>
</dbReference>
<dbReference type="EMBL" id="JARPUR010000003">
    <property type="protein sequence ID" value="KAK4879552.1"/>
    <property type="molecule type" value="Genomic_DNA"/>
</dbReference>
<feature type="compositionally biased region" description="Low complexity" evidence="2">
    <location>
        <begin position="89"/>
        <end position="100"/>
    </location>
</feature>
<organism evidence="4 5">
    <name type="scientific">Aquatica leii</name>
    <dbReference type="NCBI Taxonomy" id="1421715"/>
    <lineage>
        <taxon>Eukaryota</taxon>
        <taxon>Metazoa</taxon>
        <taxon>Ecdysozoa</taxon>
        <taxon>Arthropoda</taxon>
        <taxon>Hexapoda</taxon>
        <taxon>Insecta</taxon>
        <taxon>Pterygota</taxon>
        <taxon>Neoptera</taxon>
        <taxon>Endopterygota</taxon>
        <taxon>Coleoptera</taxon>
        <taxon>Polyphaga</taxon>
        <taxon>Elateriformia</taxon>
        <taxon>Elateroidea</taxon>
        <taxon>Lampyridae</taxon>
        <taxon>Luciolinae</taxon>
        <taxon>Aquatica</taxon>
    </lineage>
</organism>
<gene>
    <name evidence="4" type="ORF">RN001_007698</name>
</gene>
<evidence type="ECO:0000313" key="5">
    <source>
        <dbReference type="Proteomes" id="UP001353858"/>
    </source>
</evidence>
<feature type="domain" description="RRM" evidence="3">
    <location>
        <begin position="590"/>
        <end position="657"/>
    </location>
</feature>
<comment type="caution">
    <text evidence="4">The sequence shown here is derived from an EMBL/GenBank/DDBJ whole genome shotgun (WGS) entry which is preliminary data.</text>
</comment>
<feature type="region of interest" description="Disordered" evidence="2">
    <location>
        <begin position="86"/>
        <end position="129"/>
    </location>
</feature>
<dbReference type="InterPro" id="IPR000504">
    <property type="entry name" value="RRM_dom"/>
</dbReference>